<feature type="transmembrane region" description="Helical" evidence="5">
    <location>
        <begin position="34"/>
        <end position="52"/>
    </location>
</feature>
<dbReference type="Proteomes" id="UP000184188">
    <property type="component" value="Unassembled WGS sequence"/>
</dbReference>
<evidence type="ECO:0000256" key="1">
    <source>
        <dbReference type="ARBA" id="ARBA00004685"/>
    </source>
</evidence>
<dbReference type="GO" id="GO:0016491">
    <property type="term" value="F:oxidoreductase activity"/>
    <property type="evidence" value="ECO:0007669"/>
    <property type="project" value="UniProtKB-KW"/>
</dbReference>
<evidence type="ECO:0000256" key="5">
    <source>
        <dbReference type="SAM" id="Phobius"/>
    </source>
</evidence>
<dbReference type="STRING" id="1073090.A0A1L9SP00"/>
<organism evidence="6 7">
    <name type="scientific">Penicilliopsis zonata CBS 506.65</name>
    <dbReference type="NCBI Taxonomy" id="1073090"/>
    <lineage>
        <taxon>Eukaryota</taxon>
        <taxon>Fungi</taxon>
        <taxon>Dikarya</taxon>
        <taxon>Ascomycota</taxon>
        <taxon>Pezizomycotina</taxon>
        <taxon>Eurotiomycetes</taxon>
        <taxon>Eurotiomycetidae</taxon>
        <taxon>Eurotiales</taxon>
        <taxon>Aspergillaceae</taxon>
        <taxon>Penicilliopsis</taxon>
    </lineage>
</organism>
<evidence type="ECO:0000256" key="2">
    <source>
        <dbReference type="ARBA" id="ARBA00023002"/>
    </source>
</evidence>
<name>A0A1L9SP00_9EURO</name>
<reference evidence="7" key="1">
    <citation type="journal article" date="2017" name="Genome Biol.">
        <title>Comparative genomics reveals high biological diversity and specific adaptations in the industrially and medically important fungal genus Aspergillus.</title>
        <authorList>
            <person name="de Vries R.P."/>
            <person name="Riley R."/>
            <person name="Wiebenga A."/>
            <person name="Aguilar-Osorio G."/>
            <person name="Amillis S."/>
            <person name="Uchima C.A."/>
            <person name="Anderluh G."/>
            <person name="Asadollahi M."/>
            <person name="Askin M."/>
            <person name="Barry K."/>
            <person name="Battaglia E."/>
            <person name="Bayram O."/>
            <person name="Benocci T."/>
            <person name="Braus-Stromeyer S.A."/>
            <person name="Caldana C."/>
            <person name="Canovas D."/>
            <person name="Cerqueira G.C."/>
            <person name="Chen F."/>
            <person name="Chen W."/>
            <person name="Choi C."/>
            <person name="Clum A."/>
            <person name="Dos Santos R.A."/>
            <person name="Damasio A.R."/>
            <person name="Diallinas G."/>
            <person name="Emri T."/>
            <person name="Fekete E."/>
            <person name="Flipphi M."/>
            <person name="Freyberg S."/>
            <person name="Gallo A."/>
            <person name="Gournas C."/>
            <person name="Habgood R."/>
            <person name="Hainaut M."/>
            <person name="Harispe M.L."/>
            <person name="Henrissat B."/>
            <person name="Hilden K.S."/>
            <person name="Hope R."/>
            <person name="Hossain A."/>
            <person name="Karabika E."/>
            <person name="Karaffa L."/>
            <person name="Karanyi Z."/>
            <person name="Krasevec N."/>
            <person name="Kuo A."/>
            <person name="Kusch H."/>
            <person name="LaButti K."/>
            <person name="Lagendijk E.L."/>
            <person name="Lapidus A."/>
            <person name="Levasseur A."/>
            <person name="Lindquist E."/>
            <person name="Lipzen A."/>
            <person name="Logrieco A.F."/>
            <person name="MacCabe A."/>
            <person name="Maekelae M.R."/>
            <person name="Malavazi I."/>
            <person name="Melin P."/>
            <person name="Meyer V."/>
            <person name="Mielnichuk N."/>
            <person name="Miskei M."/>
            <person name="Molnar A.P."/>
            <person name="Mule G."/>
            <person name="Ngan C.Y."/>
            <person name="Orejas M."/>
            <person name="Orosz E."/>
            <person name="Ouedraogo J.P."/>
            <person name="Overkamp K.M."/>
            <person name="Park H.-S."/>
            <person name="Perrone G."/>
            <person name="Piumi F."/>
            <person name="Punt P.J."/>
            <person name="Ram A.F."/>
            <person name="Ramon A."/>
            <person name="Rauscher S."/>
            <person name="Record E."/>
            <person name="Riano-Pachon D.M."/>
            <person name="Robert V."/>
            <person name="Roehrig J."/>
            <person name="Ruller R."/>
            <person name="Salamov A."/>
            <person name="Salih N.S."/>
            <person name="Samson R.A."/>
            <person name="Sandor E."/>
            <person name="Sanguinetti M."/>
            <person name="Schuetze T."/>
            <person name="Sepcic K."/>
            <person name="Shelest E."/>
            <person name="Sherlock G."/>
            <person name="Sophianopoulou V."/>
            <person name="Squina F.M."/>
            <person name="Sun H."/>
            <person name="Susca A."/>
            <person name="Todd R.B."/>
            <person name="Tsang A."/>
            <person name="Unkles S.E."/>
            <person name="van de Wiele N."/>
            <person name="van Rossen-Uffink D."/>
            <person name="Oliveira J.V."/>
            <person name="Vesth T.C."/>
            <person name="Visser J."/>
            <person name="Yu J.-H."/>
            <person name="Zhou M."/>
            <person name="Andersen M.R."/>
            <person name="Archer D.B."/>
            <person name="Baker S.E."/>
            <person name="Benoit I."/>
            <person name="Brakhage A.A."/>
            <person name="Braus G.H."/>
            <person name="Fischer R."/>
            <person name="Frisvad J.C."/>
            <person name="Goldman G.H."/>
            <person name="Houbraken J."/>
            <person name="Oakley B."/>
            <person name="Pocsi I."/>
            <person name="Scazzocchio C."/>
            <person name="Seiboth B."/>
            <person name="vanKuyk P.A."/>
            <person name="Wortman J."/>
            <person name="Dyer P.S."/>
            <person name="Grigoriev I.V."/>
        </authorList>
    </citation>
    <scope>NUCLEOTIDE SEQUENCE [LARGE SCALE GENOMIC DNA]</scope>
    <source>
        <strain evidence="7">CBS 506.65</strain>
    </source>
</reference>
<evidence type="ECO:0008006" key="8">
    <source>
        <dbReference type="Google" id="ProtNLM"/>
    </source>
</evidence>
<evidence type="ECO:0000313" key="7">
    <source>
        <dbReference type="Proteomes" id="UP000184188"/>
    </source>
</evidence>
<accession>A0A1L9SP00</accession>
<keyword evidence="5" id="KW-0472">Membrane</keyword>
<sequence>MFKQKRIQYSPVHADEDESQSLPSKHQTSRIQTLEISILSAYALVLTVLYALTALRDKPSFLGQESGKSFIAVDNPSSHGLSGGFPIPGRDSEGYSLSLFHQLYCLALDSDPASSSPMHMHIHGNAHLNHCMDYLRQAIICAADTTLEKARAENGTLQQATDGWEVIHQCRDWDRVYASVRRAFDSEGINGYSFSK</sequence>
<dbReference type="EMBL" id="KV878338">
    <property type="protein sequence ID" value="OJJ48982.1"/>
    <property type="molecule type" value="Genomic_DNA"/>
</dbReference>
<comment type="similarity">
    <text evidence="3">Belongs to the ustYa family.</text>
</comment>
<dbReference type="InterPro" id="IPR021765">
    <property type="entry name" value="UstYa-like"/>
</dbReference>
<dbReference type="PANTHER" id="PTHR33365">
    <property type="entry name" value="YALI0B05434P"/>
    <property type="match status" value="1"/>
</dbReference>
<dbReference type="RefSeq" id="XP_022583492.1">
    <property type="nucleotide sequence ID" value="XM_022724611.1"/>
</dbReference>
<dbReference type="VEuPathDB" id="FungiDB:ASPZODRAFT_139933"/>
<keyword evidence="2" id="KW-0560">Oxidoreductase</keyword>
<dbReference type="Pfam" id="PF11807">
    <property type="entry name" value="UstYa"/>
    <property type="match status" value="1"/>
</dbReference>
<dbReference type="PANTHER" id="PTHR33365:SF11">
    <property type="entry name" value="TAT PATHWAY SIGNAL SEQUENCE"/>
    <property type="match status" value="1"/>
</dbReference>
<evidence type="ECO:0000256" key="4">
    <source>
        <dbReference type="SAM" id="MobiDB-lite"/>
    </source>
</evidence>
<proteinExistence type="inferred from homology"/>
<protein>
    <recommendedName>
        <fullName evidence="8">Oxidase ustYa</fullName>
    </recommendedName>
</protein>
<feature type="region of interest" description="Disordered" evidence="4">
    <location>
        <begin position="1"/>
        <end position="26"/>
    </location>
</feature>
<dbReference type="GeneID" id="34611076"/>
<keyword evidence="7" id="KW-1185">Reference proteome</keyword>
<comment type="pathway">
    <text evidence="1">Mycotoxin biosynthesis.</text>
</comment>
<keyword evidence="5" id="KW-0812">Transmembrane</keyword>
<dbReference type="OrthoDB" id="3687641at2759"/>
<evidence type="ECO:0000256" key="3">
    <source>
        <dbReference type="ARBA" id="ARBA00035112"/>
    </source>
</evidence>
<keyword evidence="5" id="KW-1133">Transmembrane helix</keyword>
<gene>
    <name evidence="6" type="ORF">ASPZODRAFT_139933</name>
</gene>
<dbReference type="AlphaFoldDB" id="A0A1L9SP00"/>
<dbReference type="GO" id="GO:0043386">
    <property type="term" value="P:mycotoxin biosynthetic process"/>
    <property type="evidence" value="ECO:0007669"/>
    <property type="project" value="InterPro"/>
</dbReference>
<evidence type="ECO:0000313" key="6">
    <source>
        <dbReference type="EMBL" id="OJJ48982.1"/>
    </source>
</evidence>